<reference evidence="1" key="1">
    <citation type="submission" date="2022-08" db="EMBL/GenBank/DDBJ databases">
        <authorList>
            <person name="Kallberg Y."/>
            <person name="Tangrot J."/>
            <person name="Rosling A."/>
        </authorList>
    </citation>
    <scope>NUCLEOTIDE SEQUENCE</scope>
    <source>
        <strain evidence="1">Wild A</strain>
    </source>
</reference>
<gene>
    <name evidence="1" type="ORF">FWILDA_LOCUS14451</name>
</gene>
<dbReference type="AlphaFoldDB" id="A0A9W4X2E0"/>
<accession>A0A9W4X2E0</accession>
<proteinExistence type="predicted"/>
<evidence type="ECO:0000313" key="1">
    <source>
        <dbReference type="EMBL" id="CAI2190190.1"/>
    </source>
</evidence>
<keyword evidence="2" id="KW-1185">Reference proteome</keyword>
<name>A0A9W4X2E0_9GLOM</name>
<feature type="non-terminal residue" evidence="1">
    <location>
        <position position="154"/>
    </location>
</feature>
<evidence type="ECO:0000313" key="2">
    <source>
        <dbReference type="Proteomes" id="UP001153678"/>
    </source>
</evidence>
<dbReference type="Proteomes" id="UP001153678">
    <property type="component" value="Unassembled WGS sequence"/>
</dbReference>
<organism evidence="1 2">
    <name type="scientific">Funneliformis geosporum</name>
    <dbReference type="NCBI Taxonomy" id="1117311"/>
    <lineage>
        <taxon>Eukaryota</taxon>
        <taxon>Fungi</taxon>
        <taxon>Fungi incertae sedis</taxon>
        <taxon>Mucoromycota</taxon>
        <taxon>Glomeromycotina</taxon>
        <taxon>Glomeromycetes</taxon>
        <taxon>Glomerales</taxon>
        <taxon>Glomeraceae</taxon>
        <taxon>Funneliformis</taxon>
    </lineage>
</organism>
<sequence length="154" mass="17803">MIQTIPKKASALELQSAPTGELVRDGIHISSNMNPVNSESFYVVFIMEDDYDEGELLAVTIQETKLGLVGEINRQSLQMLGDTSQTEPLQMTFEFQKFCPFLVKVEIQKLSIYWFRQIIATTPVFWEPICLFFPFYRWDFVNLKPQRVGLQANK</sequence>
<protein>
    <submittedName>
        <fullName evidence="1">19883_t:CDS:1</fullName>
    </submittedName>
</protein>
<dbReference type="EMBL" id="CAMKVN010006367">
    <property type="protein sequence ID" value="CAI2190190.1"/>
    <property type="molecule type" value="Genomic_DNA"/>
</dbReference>
<comment type="caution">
    <text evidence="1">The sequence shown here is derived from an EMBL/GenBank/DDBJ whole genome shotgun (WGS) entry which is preliminary data.</text>
</comment>